<evidence type="ECO:0000313" key="3">
    <source>
        <dbReference type="EMBL" id="SCL97080.1"/>
    </source>
</evidence>
<reference evidence="3 4" key="1">
    <citation type="submission" date="2016-08" db="EMBL/GenBank/DDBJ databases">
        <authorList>
            <consortium name="Pathogen Informatics"/>
        </authorList>
    </citation>
    <scope>NUCLEOTIDE SEQUENCE [LARGE SCALE GENOMIC DNA]</scope>
    <source>
        <strain evidence="3 4">AJ</strain>
    </source>
</reference>
<accession>A0A1C6X2E9</accession>
<organism evidence="3 4">
    <name type="scientific">Plasmodium chabaudi chabaudi</name>
    <dbReference type="NCBI Taxonomy" id="31271"/>
    <lineage>
        <taxon>Eukaryota</taxon>
        <taxon>Sar</taxon>
        <taxon>Alveolata</taxon>
        <taxon>Apicomplexa</taxon>
        <taxon>Aconoidasida</taxon>
        <taxon>Haemosporida</taxon>
        <taxon>Plasmodiidae</taxon>
        <taxon>Plasmodium</taxon>
        <taxon>Plasmodium (Vinckeia)</taxon>
    </lineage>
</organism>
<dbReference type="AlphaFoldDB" id="A0A1C6X2E9"/>
<feature type="compositionally biased region" description="Polar residues" evidence="1">
    <location>
        <begin position="280"/>
        <end position="291"/>
    </location>
</feature>
<feature type="region of interest" description="Disordered" evidence="1">
    <location>
        <begin position="252"/>
        <end position="343"/>
    </location>
</feature>
<dbReference type="EMBL" id="LT608169">
    <property type="protein sequence ID" value="SCL97080.1"/>
    <property type="molecule type" value="Genomic_DNA"/>
</dbReference>
<dbReference type="Proteomes" id="UP000507163">
    <property type="component" value="Chromosome 3"/>
</dbReference>
<gene>
    <name evidence="3" type="ORF">PCHAJ_000030800</name>
</gene>
<keyword evidence="2" id="KW-0812">Transmembrane</keyword>
<proteinExistence type="predicted"/>
<keyword evidence="2" id="KW-1133">Transmembrane helix</keyword>
<keyword evidence="2" id="KW-0472">Membrane</keyword>
<dbReference type="Pfam" id="PF06022">
    <property type="entry name" value="Cir_Bir_Yir"/>
    <property type="match status" value="1"/>
</dbReference>
<evidence type="ECO:0000256" key="2">
    <source>
        <dbReference type="SAM" id="Phobius"/>
    </source>
</evidence>
<feature type="compositionally biased region" description="Basic and acidic residues" evidence="1">
    <location>
        <begin position="267"/>
        <end position="279"/>
    </location>
</feature>
<feature type="compositionally biased region" description="Polar residues" evidence="1">
    <location>
        <begin position="307"/>
        <end position="343"/>
    </location>
</feature>
<name>A0A1C6X2E9_PLACU</name>
<feature type="transmembrane region" description="Helical" evidence="2">
    <location>
        <begin position="365"/>
        <end position="390"/>
    </location>
</feature>
<evidence type="ECO:0000256" key="1">
    <source>
        <dbReference type="SAM" id="MobiDB-lite"/>
    </source>
</evidence>
<dbReference type="InterPro" id="IPR006477">
    <property type="entry name" value="Yir_bir_cir"/>
</dbReference>
<evidence type="ECO:0000313" key="4">
    <source>
        <dbReference type="Proteomes" id="UP000507163"/>
    </source>
</evidence>
<protein>
    <submittedName>
        <fullName evidence="3">Plasmodium variant antigen protein Cir/Yir/Bir/Plasmodium vivax Vir protein, putative</fullName>
    </submittedName>
</protein>
<sequence>MNVEKVCNLFLNSDEYFNEKNIVNSTRFNKDGRYDQYCHVNNYVKKCETNEHRIAAMSTYLFMELEGERNEDYGKYFLMWLSDKLFKIVKDKDKDKENSITLNEAYDQYLKNNIGNFDYWHLLWHIRGLKDANLRNMHELYKLLMYICKTIADYKRNGANNKNLRQKSVDCLNQYRNLYNNLPKCNSYLHLLDKLKKIYDDFRENAIKKDIDKKNNIANRLQELTTPNKTNSYFASAFDKFDFKNSECVQLNSKTEQKQTQSSSTQVEKKEKAEVKSDDQMLSQSPTQLSEPKQIEKTNHQVEFTEDNGQTNETRQSTSTTRELTNGSNNIESDQGNELQNSPTDVTEMISEIASSGDIFNEHKIIVFSVIAIAIPVILAVMYKFLAPVWRKKMKKIKMKKIINLCDEKKTKEEAANTFIEKNQSE</sequence>